<dbReference type="InterPro" id="IPR010982">
    <property type="entry name" value="Lambda_DNA-bd_dom_sf"/>
</dbReference>
<protein>
    <recommendedName>
        <fullName evidence="1">HTH cro/C1-type domain-containing protein</fullName>
    </recommendedName>
</protein>
<feature type="domain" description="HTH cro/C1-type" evidence="1">
    <location>
        <begin position="23"/>
        <end position="78"/>
    </location>
</feature>
<name>A0A644YGF1_9ZZZZ</name>
<gene>
    <name evidence="2" type="ORF">SDC9_74042</name>
</gene>
<accession>A0A644YGF1</accession>
<dbReference type="EMBL" id="VSSQ01005015">
    <property type="protein sequence ID" value="MPM27530.1"/>
    <property type="molecule type" value="Genomic_DNA"/>
</dbReference>
<sequence length="89" mass="10140">MPDKVHLFHGGVALLKYSKFFDLLKTRGIKQIDLREKGIHPRTFQKLQNGDLIRSDTIDQLCKLLDCQPGDIMSYVPDAAAPQDTEEKK</sequence>
<comment type="caution">
    <text evidence="2">The sequence shown here is derived from an EMBL/GenBank/DDBJ whole genome shotgun (WGS) entry which is preliminary data.</text>
</comment>
<dbReference type="GO" id="GO:0003677">
    <property type="term" value="F:DNA binding"/>
    <property type="evidence" value="ECO:0007669"/>
    <property type="project" value="InterPro"/>
</dbReference>
<evidence type="ECO:0000313" key="2">
    <source>
        <dbReference type="EMBL" id="MPM27530.1"/>
    </source>
</evidence>
<dbReference type="AlphaFoldDB" id="A0A644YGF1"/>
<proteinExistence type="predicted"/>
<organism evidence="2">
    <name type="scientific">bioreactor metagenome</name>
    <dbReference type="NCBI Taxonomy" id="1076179"/>
    <lineage>
        <taxon>unclassified sequences</taxon>
        <taxon>metagenomes</taxon>
        <taxon>ecological metagenomes</taxon>
    </lineage>
</organism>
<reference evidence="2" key="1">
    <citation type="submission" date="2019-08" db="EMBL/GenBank/DDBJ databases">
        <authorList>
            <person name="Kucharzyk K."/>
            <person name="Murdoch R.W."/>
            <person name="Higgins S."/>
            <person name="Loffler F."/>
        </authorList>
    </citation>
    <scope>NUCLEOTIDE SEQUENCE</scope>
</reference>
<evidence type="ECO:0000259" key="1">
    <source>
        <dbReference type="Pfam" id="PF13443"/>
    </source>
</evidence>
<dbReference type="Pfam" id="PF13443">
    <property type="entry name" value="HTH_26"/>
    <property type="match status" value="1"/>
</dbReference>
<dbReference type="InterPro" id="IPR001387">
    <property type="entry name" value="Cro/C1-type_HTH"/>
</dbReference>
<dbReference type="SUPFAM" id="SSF47413">
    <property type="entry name" value="lambda repressor-like DNA-binding domains"/>
    <property type="match status" value="1"/>
</dbReference>